<evidence type="ECO:0000256" key="2">
    <source>
        <dbReference type="ARBA" id="ARBA00023125"/>
    </source>
</evidence>
<keyword evidence="2" id="KW-0238">DNA-binding</keyword>
<dbReference type="InterPro" id="IPR011010">
    <property type="entry name" value="DNA_brk_join_enz"/>
</dbReference>
<dbReference type="Gene3D" id="1.10.443.10">
    <property type="entry name" value="Intergrase catalytic core"/>
    <property type="match status" value="1"/>
</dbReference>
<dbReference type="EMBL" id="VLKN01000002">
    <property type="protein sequence ID" value="TWI04859.1"/>
    <property type="molecule type" value="Genomic_DNA"/>
</dbReference>
<dbReference type="PANTHER" id="PTHR30349">
    <property type="entry name" value="PHAGE INTEGRASE-RELATED"/>
    <property type="match status" value="1"/>
</dbReference>
<organism evidence="5 6">
    <name type="scientific">Luteimonas cucumeris</name>
    <dbReference type="NCBI Taxonomy" id="985012"/>
    <lineage>
        <taxon>Bacteria</taxon>
        <taxon>Pseudomonadati</taxon>
        <taxon>Pseudomonadota</taxon>
        <taxon>Gammaproteobacteria</taxon>
        <taxon>Lysobacterales</taxon>
        <taxon>Lysobacteraceae</taxon>
        <taxon>Luteimonas</taxon>
    </lineage>
</organism>
<dbReference type="PROSITE" id="PS51898">
    <property type="entry name" value="TYR_RECOMBINASE"/>
    <property type="match status" value="1"/>
</dbReference>
<dbReference type="OrthoDB" id="9057547at2"/>
<dbReference type="AlphaFoldDB" id="A0A562LB04"/>
<dbReference type="InterPro" id="IPR013762">
    <property type="entry name" value="Integrase-like_cat_sf"/>
</dbReference>
<evidence type="ECO:0000256" key="1">
    <source>
        <dbReference type="ARBA" id="ARBA00022908"/>
    </source>
</evidence>
<keyword evidence="3" id="KW-0233">DNA recombination</keyword>
<keyword evidence="6" id="KW-1185">Reference proteome</keyword>
<dbReference type="InterPro" id="IPR010998">
    <property type="entry name" value="Integrase_recombinase_N"/>
</dbReference>
<accession>A0A562LB04</accession>
<comment type="caution">
    <text evidence="5">The sequence shown here is derived from an EMBL/GenBank/DDBJ whole genome shotgun (WGS) entry which is preliminary data.</text>
</comment>
<reference evidence="5 6" key="1">
    <citation type="journal article" date="2015" name="Stand. Genomic Sci.">
        <title>Genomic Encyclopedia of Bacterial and Archaeal Type Strains, Phase III: the genomes of soil and plant-associated and newly described type strains.</title>
        <authorList>
            <person name="Whitman W.B."/>
            <person name="Woyke T."/>
            <person name="Klenk H.P."/>
            <person name="Zhou Y."/>
            <person name="Lilburn T.G."/>
            <person name="Beck B.J."/>
            <person name="De Vos P."/>
            <person name="Vandamme P."/>
            <person name="Eisen J.A."/>
            <person name="Garrity G."/>
            <person name="Hugenholtz P."/>
            <person name="Kyrpides N.C."/>
        </authorList>
    </citation>
    <scope>NUCLEOTIDE SEQUENCE [LARGE SCALE GENOMIC DNA]</scope>
    <source>
        <strain evidence="5 6">CGMCC 1.10821</strain>
    </source>
</reference>
<dbReference type="PANTHER" id="PTHR30349:SF94">
    <property type="entry name" value="INTEGRASE_RECOMBINASE HI_1414-RELATED"/>
    <property type="match status" value="1"/>
</dbReference>
<feature type="domain" description="Tyr recombinase" evidence="4">
    <location>
        <begin position="152"/>
        <end position="322"/>
    </location>
</feature>
<dbReference type="GO" id="GO:0006310">
    <property type="term" value="P:DNA recombination"/>
    <property type="evidence" value="ECO:0007669"/>
    <property type="project" value="UniProtKB-KW"/>
</dbReference>
<dbReference type="GO" id="GO:0003677">
    <property type="term" value="F:DNA binding"/>
    <property type="evidence" value="ECO:0007669"/>
    <property type="project" value="UniProtKB-KW"/>
</dbReference>
<name>A0A562LB04_9GAMM</name>
<evidence type="ECO:0000313" key="5">
    <source>
        <dbReference type="EMBL" id="TWI04859.1"/>
    </source>
</evidence>
<dbReference type="Pfam" id="PF00589">
    <property type="entry name" value="Phage_integrase"/>
    <property type="match status" value="1"/>
</dbReference>
<dbReference type="CDD" id="cd00796">
    <property type="entry name" value="INT_Rci_Hp1_C"/>
    <property type="match status" value="1"/>
</dbReference>
<gene>
    <name evidence="5" type="ORF">IP90_00999</name>
</gene>
<dbReference type="InterPro" id="IPR050090">
    <property type="entry name" value="Tyrosine_recombinase_XerCD"/>
</dbReference>
<dbReference type="SUPFAM" id="SSF56349">
    <property type="entry name" value="DNA breaking-rejoining enzymes"/>
    <property type="match status" value="1"/>
</dbReference>
<keyword evidence="1" id="KW-0229">DNA integration</keyword>
<proteinExistence type="predicted"/>
<dbReference type="GO" id="GO:0015074">
    <property type="term" value="P:DNA integration"/>
    <property type="evidence" value="ECO:0007669"/>
    <property type="project" value="UniProtKB-KW"/>
</dbReference>
<dbReference type="Gene3D" id="1.10.150.130">
    <property type="match status" value="1"/>
</dbReference>
<evidence type="ECO:0000313" key="6">
    <source>
        <dbReference type="Proteomes" id="UP000315167"/>
    </source>
</evidence>
<dbReference type="InterPro" id="IPR002104">
    <property type="entry name" value="Integrase_catalytic"/>
</dbReference>
<dbReference type="RefSeq" id="WP_144898508.1">
    <property type="nucleotide sequence ID" value="NZ_VLKN01000002.1"/>
</dbReference>
<evidence type="ECO:0000256" key="3">
    <source>
        <dbReference type="ARBA" id="ARBA00023172"/>
    </source>
</evidence>
<evidence type="ECO:0000259" key="4">
    <source>
        <dbReference type="PROSITE" id="PS51898"/>
    </source>
</evidence>
<protein>
    <submittedName>
        <fullName evidence="5">Site-specific recombinase XerD</fullName>
    </submittedName>
</protein>
<dbReference type="Proteomes" id="UP000315167">
    <property type="component" value="Unassembled WGS sequence"/>
</dbReference>
<sequence>MASIQRNGSKWRAQVYVQGVRDSDTFQTRQEASRWALEREAELSGRKLPDKTYGDAMRRYVREVTPDRGGARWEEIRLTAMEKYPIANRRMEALVGNDFADWRDDRLKQVKPGTVAREMNLLRSVLEVARRDWHWIRVNPMKDVRWPETPKGRARRLSETEVNDLAAALGVGGKLKAVTQTQRVGLMFLFALETAMRSGEMVAMRWENVHTAARYVHLPKTKNGDARDVPLSKRALAILKVLPEGDGPVFGLDDASRDALWRKMRPEKHRAIHFHDTRAEAIWRLSKKLDVMQLALVIGHRDLKSLMIYYNESASDMARRLG</sequence>